<sequence>MAPMRKELSVVVPTYNEVENIRPLCERLFKACREAGLTIELLLMDDESAGSEETRKIVNVLSNEGYSIRMHCRKTEEGRGLSSAVLLGFEMAKYDTMVCMDADLQHEPESVPAVADPVLRGEAEFTVGSRYCRDGGIGFHWSLIRRIISEGATFLAIGVSKSSDPMSGFFCTTKEVFNRGKDKCNPIGFKIGLELMVRCKASPVVDVPITFQERVAGESKLSMKQNVQYVEQLASLYFEKYFVFILLLPLIIIFTLAYLKGSIQW</sequence>
<comment type="subcellular location">
    <subcellularLocation>
        <location evidence="4">Endoplasmic reticulum</location>
    </subcellularLocation>
</comment>
<keyword evidence="3 4" id="KW-0808">Transferase</keyword>
<gene>
    <name evidence="7" type="ORF">FOZ60_002478</name>
</gene>
<evidence type="ECO:0000313" key="8">
    <source>
        <dbReference type="Proteomes" id="UP000541610"/>
    </source>
</evidence>
<keyword evidence="4" id="KW-0256">Endoplasmic reticulum</keyword>
<protein>
    <recommendedName>
        <fullName evidence="4">Dolichol-phosphate mannosyltransferase subunit 1</fullName>
        <ecNumber evidence="4">2.4.1.83</ecNumber>
    </recommendedName>
</protein>
<evidence type="ECO:0000256" key="1">
    <source>
        <dbReference type="ARBA" id="ARBA00006739"/>
    </source>
</evidence>
<dbReference type="UniPathway" id="UPA00378"/>
<dbReference type="Proteomes" id="UP000541610">
    <property type="component" value="Unassembled WGS sequence"/>
</dbReference>
<evidence type="ECO:0000256" key="5">
    <source>
        <dbReference type="SAM" id="Phobius"/>
    </source>
</evidence>
<comment type="caution">
    <text evidence="7">The sequence shown here is derived from an EMBL/GenBank/DDBJ whole genome shotgun (WGS) entry which is preliminary data.</text>
</comment>
<dbReference type="GO" id="GO:0035269">
    <property type="term" value="P:protein O-linked glycosylation via mannose"/>
    <property type="evidence" value="ECO:0007669"/>
    <property type="project" value="TreeGrafter"/>
</dbReference>
<comment type="catalytic activity">
    <reaction evidence="4">
        <text>a di-trans,poly-cis-dolichyl phosphate + GDP-alpha-D-mannose = a di-trans,poly-cis-dolichyl beta-D-mannosyl phosphate + GDP</text>
        <dbReference type="Rhea" id="RHEA:21184"/>
        <dbReference type="Rhea" id="RHEA-COMP:19498"/>
        <dbReference type="Rhea" id="RHEA-COMP:19501"/>
        <dbReference type="ChEBI" id="CHEBI:57527"/>
        <dbReference type="ChEBI" id="CHEBI:57683"/>
        <dbReference type="ChEBI" id="CHEBI:58189"/>
        <dbReference type="ChEBI" id="CHEBI:58211"/>
    </reaction>
</comment>
<proteinExistence type="inferred from homology"/>
<dbReference type="AlphaFoldDB" id="A0A7J6NZ07"/>
<dbReference type="Gene3D" id="3.90.550.10">
    <property type="entry name" value="Spore Coat Polysaccharide Biosynthesis Protein SpsA, Chain A"/>
    <property type="match status" value="1"/>
</dbReference>
<dbReference type="PANTHER" id="PTHR43398">
    <property type="entry name" value="DOLICHOL-PHOSPHATE MANNOSYLTRANSFERASE SUBUNIT 1"/>
    <property type="match status" value="1"/>
</dbReference>
<keyword evidence="5" id="KW-0472">Membrane</keyword>
<dbReference type="EMBL" id="JABANP010000143">
    <property type="protein sequence ID" value="KAF4688736.1"/>
    <property type="molecule type" value="Genomic_DNA"/>
</dbReference>
<dbReference type="GO" id="GO:0006506">
    <property type="term" value="P:GPI anchor biosynthetic process"/>
    <property type="evidence" value="ECO:0007669"/>
    <property type="project" value="TreeGrafter"/>
</dbReference>
<keyword evidence="2 4" id="KW-0328">Glycosyltransferase</keyword>
<evidence type="ECO:0000256" key="2">
    <source>
        <dbReference type="ARBA" id="ARBA00022676"/>
    </source>
</evidence>
<feature type="transmembrane region" description="Helical" evidence="5">
    <location>
        <begin position="241"/>
        <end position="259"/>
    </location>
</feature>
<name>A0A7J6NZ07_PEROL</name>
<reference evidence="7 8" key="1">
    <citation type="submission" date="2020-04" db="EMBL/GenBank/DDBJ databases">
        <title>Perkinsus olseni comparative genomics.</title>
        <authorList>
            <person name="Bogema D.R."/>
        </authorList>
    </citation>
    <scope>NUCLEOTIDE SEQUENCE [LARGE SCALE GENOMIC DNA]</scope>
    <source>
        <strain evidence="7">00978-12</strain>
    </source>
</reference>
<dbReference type="PANTHER" id="PTHR43398:SF1">
    <property type="entry name" value="DOLICHOL-PHOSPHATE MANNOSYLTRANSFERASE SUBUNIT 1"/>
    <property type="match status" value="1"/>
</dbReference>
<comment type="similarity">
    <text evidence="1 4">Belongs to the glycosyltransferase 2 family.</text>
</comment>
<feature type="domain" description="Glycosyltransferase 2-like" evidence="6">
    <location>
        <begin position="9"/>
        <end position="154"/>
    </location>
</feature>
<dbReference type="GO" id="GO:0005789">
    <property type="term" value="C:endoplasmic reticulum membrane"/>
    <property type="evidence" value="ECO:0007669"/>
    <property type="project" value="TreeGrafter"/>
</dbReference>
<dbReference type="InterPro" id="IPR001173">
    <property type="entry name" value="Glyco_trans_2-like"/>
</dbReference>
<keyword evidence="5" id="KW-0812">Transmembrane</keyword>
<dbReference type="InterPro" id="IPR029044">
    <property type="entry name" value="Nucleotide-diphossugar_trans"/>
</dbReference>
<evidence type="ECO:0000313" key="7">
    <source>
        <dbReference type="EMBL" id="KAF4688736.1"/>
    </source>
</evidence>
<comment type="pathway">
    <text evidence="4">Protein modification; protein glycosylation.</text>
</comment>
<keyword evidence="5" id="KW-1133">Transmembrane helix</keyword>
<dbReference type="Pfam" id="PF00535">
    <property type="entry name" value="Glycos_transf_2"/>
    <property type="match status" value="1"/>
</dbReference>
<dbReference type="EC" id="2.4.1.83" evidence="4"/>
<dbReference type="GO" id="GO:0006488">
    <property type="term" value="P:dolichol-linked oligosaccharide biosynthetic process"/>
    <property type="evidence" value="ECO:0007669"/>
    <property type="project" value="TreeGrafter"/>
</dbReference>
<dbReference type="OrthoDB" id="2603at2759"/>
<dbReference type="GO" id="GO:0004582">
    <property type="term" value="F:dolichyl-phosphate beta-D-mannosyltransferase activity"/>
    <property type="evidence" value="ECO:0007669"/>
    <property type="project" value="UniProtKB-UniRule"/>
</dbReference>
<dbReference type="SUPFAM" id="SSF53448">
    <property type="entry name" value="Nucleotide-diphospho-sugar transferases"/>
    <property type="match status" value="1"/>
</dbReference>
<evidence type="ECO:0000256" key="4">
    <source>
        <dbReference type="RuleBase" id="RU365083"/>
    </source>
</evidence>
<comment type="subunit">
    <text evidence="4">Component of the dolichol-phosphate mannose (DPM) synthase complex.</text>
</comment>
<dbReference type="InterPro" id="IPR039528">
    <property type="entry name" value="DPM1-like"/>
</dbReference>
<comment type="function">
    <text evidence="4">Transfers mannose from GDP-mannose to dolichol monophosphate to form dolichol phosphate mannose (Dol-P-Man) which is the mannosyl donor in pathways leading to N-glycosylation, glycosyl phosphatidylinositol membrane anchoring, and O-mannosylation of proteins.</text>
</comment>
<evidence type="ECO:0000259" key="6">
    <source>
        <dbReference type="Pfam" id="PF00535"/>
    </source>
</evidence>
<accession>A0A7J6NZ07</accession>
<organism evidence="7 8">
    <name type="scientific">Perkinsus olseni</name>
    <name type="common">Perkinsus atlanticus</name>
    <dbReference type="NCBI Taxonomy" id="32597"/>
    <lineage>
        <taxon>Eukaryota</taxon>
        <taxon>Sar</taxon>
        <taxon>Alveolata</taxon>
        <taxon>Perkinsozoa</taxon>
        <taxon>Perkinsea</taxon>
        <taxon>Perkinsida</taxon>
        <taxon>Perkinsidae</taxon>
        <taxon>Perkinsus</taxon>
    </lineage>
</organism>
<dbReference type="CDD" id="cd06442">
    <property type="entry name" value="DPM1_like"/>
    <property type="match status" value="1"/>
</dbReference>
<evidence type="ECO:0000256" key="3">
    <source>
        <dbReference type="ARBA" id="ARBA00022679"/>
    </source>
</evidence>